<keyword evidence="4" id="KW-1185">Reference proteome</keyword>
<name>A0ABR2IQQ6_9EUKA</name>
<evidence type="ECO:0000313" key="4">
    <source>
        <dbReference type="Proteomes" id="UP001470230"/>
    </source>
</evidence>
<dbReference type="Proteomes" id="UP001470230">
    <property type="component" value="Unassembled WGS sequence"/>
</dbReference>
<dbReference type="EMBL" id="JAPFFF010000015">
    <property type="protein sequence ID" value="KAK8866829.1"/>
    <property type="molecule type" value="Genomic_DNA"/>
</dbReference>
<reference evidence="3 4" key="1">
    <citation type="submission" date="2024-04" db="EMBL/GenBank/DDBJ databases">
        <title>Tritrichomonas musculus Genome.</title>
        <authorList>
            <person name="Alves-Ferreira E."/>
            <person name="Grigg M."/>
            <person name="Lorenzi H."/>
            <person name="Galac M."/>
        </authorList>
    </citation>
    <scope>NUCLEOTIDE SEQUENCE [LARGE SCALE GENOMIC DNA]</scope>
    <source>
        <strain evidence="3 4">EAF2021</strain>
    </source>
</reference>
<proteinExistence type="predicted"/>
<gene>
    <name evidence="3" type="ORF">M9Y10_009797</name>
</gene>
<evidence type="ECO:0000313" key="3">
    <source>
        <dbReference type="EMBL" id="KAK8866829.1"/>
    </source>
</evidence>
<feature type="region of interest" description="Disordered" evidence="2">
    <location>
        <begin position="1"/>
        <end position="25"/>
    </location>
</feature>
<feature type="compositionally biased region" description="Basic and acidic residues" evidence="2">
    <location>
        <begin position="631"/>
        <end position="641"/>
    </location>
</feature>
<feature type="coiled-coil region" evidence="1">
    <location>
        <begin position="61"/>
        <end position="130"/>
    </location>
</feature>
<sequence length="647" mass="74561">MERKFGNMNQNNENEEEDDEKQHPVLQIKKYDSRSQIFNDNDSFIAIEEQAMREDAEKDDEYNYELKMQELQDEIAQLKINLNEMLEEKNAALTELNLQKSKIEELNDTVQNLQNELKISQDKNIAINNQLSKQRDLNSELSLHLQELTEILNDKDSNIDKPETKFQPDQLISRLRALELQLASSQKENENLKNEIEKRQKDFIDEISRLTQEISNAHDSNSKSQIPYLPNNTDSSLLEDEIAQLRNQLDMASESQKTLSDGLNQQIETNSRLNTELSSTKKDLEKALMENTNSTSIINNLLEMMNLANPLDIIFNVRRLQGEKNEANTARKELCQLQISYDNEVIINEKLRKEISTLKDHILNGISEKENEKEKEVDEPTFDQNHILQLKSDYESRLNAERARTSSQKKKIDAIRRRDSQIAEIFSSVPEDDHTVMIQSLIAIFEALSANSDSISNSANDNIEPINDPLLKSAIEEAKGIALNLVPQDILVDRVDKMNLYQECLNEIFAKTIEFSKKFESLNRKIEIYTKKAKRQTQLHKQFQRFARPPASTSKFGNKSDVMINRNSNNNNFNSNANNDSTFNFNLNPNHSSLNLSRSPITNGSTPKTGLRRIPFTEKSNGVSPSTIRWQPREKPSREFDPPNDLF</sequence>
<feature type="compositionally biased region" description="Polar residues" evidence="2">
    <location>
        <begin position="598"/>
        <end position="608"/>
    </location>
</feature>
<feature type="compositionally biased region" description="Polar residues" evidence="2">
    <location>
        <begin position="618"/>
        <end position="629"/>
    </location>
</feature>
<evidence type="ECO:0000256" key="2">
    <source>
        <dbReference type="SAM" id="MobiDB-lite"/>
    </source>
</evidence>
<organism evidence="3 4">
    <name type="scientific">Tritrichomonas musculus</name>
    <dbReference type="NCBI Taxonomy" id="1915356"/>
    <lineage>
        <taxon>Eukaryota</taxon>
        <taxon>Metamonada</taxon>
        <taxon>Parabasalia</taxon>
        <taxon>Tritrichomonadida</taxon>
        <taxon>Tritrichomonadidae</taxon>
        <taxon>Tritrichomonas</taxon>
    </lineage>
</organism>
<comment type="caution">
    <text evidence="3">The sequence shown here is derived from an EMBL/GenBank/DDBJ whole genome shotgun (WGS) entry which is preliminary data.</text>
</comment>
<accession>A0ABR2IQQ6</accession>
<keyword evidence="1" id="KW-0175">Coiled coil</keyword>
<feature type="region of interest" description="Disordered" evidence="2">
    <location>
        <begin position="592"/>
        <end position="647"/>
    </location>
</feature>
<evidence type="ECO:0000256" key="1">
    <source>
        <dbReference type="SAM" id="Coils"/>
    </source>
</evidence>
<feature type="coiled-coil region" evidence="1">
    <location>
        <begin position="175"/>
        <end position="290"/>
    </location>
</feature>
<protein>
    <submittedName>
        <fullName evidence="3">Uncharacterized protein</fullName>
    </submittedName>
</protein>